<evidence type="ECO:0000256" key="4">
    <source>
        <dbReference type="ARBA" id="ARBA00023027"/>
    </source>
</evidence>
<dbReference type="InterPro" id="IPR037062">
    <property type="entry name" value="Malic_N_dom_sf"/>
</dbReference>
<dbReference type="PANTHER" id="PTHR23406:SF34">
    <property type="entry name" value="NAD-DEPENDENT MALIC ENZYME, MITOCHONDRIAL"/>
    <property type="match status" value="1"/>
</dbReference>
<dbReference type="InterPro" id="IPR015884">
    <property type="entry name" value="Malic_enzyme_CS"/>
</dbReference>
<dbReference type="PROSITE" id="PS00331">
    <property type="entry name" value="MALIC_ENZYMES"/>
    <property type="match status" value="1"/>
</dbReference>
<proteinExistence type="inferred from homology"/>
<dbReference type="Proteomes" id="UP000199475">
    <property type="component" value="Unassembled WGS sequence"/>
</dbReference>
<feature type="domain" description="Malic enzyme NAD-binding" evidence="11">
    <location>
        <begin position="279"/>
        <end position="538"/>
    </location>
</feature>
<dbReference type="STRING" id="686624.SAMN04488242_2129"/>
<feature type="binding site" evidence="8">
    <location>
        <position position="469"/>
    </location>
    <ligand>
        <name>(S)-malate</name>
        <dbReference type="ChEBI" id="CHEBI:15589"/>
    </ligand>
</feature>
<comment type="similarity">
    <text evidence="2 10">Belongs to the malic enzymes family.</text>
</comment>
<dbReference type="Gene3D" id="3.40.50.720">
    <property type="entry name" value="NAD(P)-binding Rossmann-like Domain"/>
    <property type="match status" value="1"/>
</dbReference>
<keyword evidence="3 9" id="KW-0479">Metal-binding</keyword>
<gene>
    <name evidence="13" type="ORF">SAMN04488242_2129</name>
</gene>
<reference evidence="13 14" key="1">
    <citation type="submission" date="2016-10" db="EMBL/GenBank/DDBJ databases">
        <authorList>
            <person name="de Groot N.N."/>
        </authorList>
    </citation>
    <scope>NUCLEOTIDE SEQUENCE [LARGE SCALE GENOMIC DNA]</scope>
    <source>
        <strain evidence="13 14">CGMCC 1.9159</strain>
    </source>
</reference>
<dbReference type="FunFam" id="3.40.50.10380:FF:000001">
    <property type="entry name" value="NAD-dependent malic enzyme"/>
    <property type="match status" value="1"/>
</dbReference>
<evidence type="ECO:0000256" key="10">
    <source>
        <dbReference type="RuleBase" id="RU003427"/>
    </source>
</evidence>
<dbReference type="PIRSF" id="PIRSF000106">
    <property type="entry name" value="ME"/>
    <property type="match status" value="1"/>
</dbReference>
<dbReference type="Pfam" id="PF03949">
    <property type="entry name" value="Malic_M"/>
    <property type="match status" value="1"/>
</dbReference>
<dbReference type="NCBIfam" id="NF010052">
    <property type="entry name" value="PRK13529.1"/>
    <property type="match status" value="1"/>
</dbReference>
<evidence type="ECO:0000313" key="13">
    <source>
        <dbReference type="EMBL" id="SDL62157.1"/>
    </source>
</evidence>
<feature type="domain" description="Malic enzyme N-terminal" evidence="12">
    <location>
        <begin position="87"/>
        <end position="269"/>
    </location>
</feature>
<dbReference type="InterPro" id="IPR012302">
    <property type="entry name" value="Malic_NAD-bd"/>
</dbReference>
<evidence type="ECO:0000256" key="8">
    <source>
        <dbReference type="PIRSR" id="PIRSR000106-2"/>
    </source>
</evidence>
<feature type="binding site" evidence="9">
    <location>
        <position position="254"/>
    </location>
    <ligand>
        <name>a divalent metal cation</name>
        <dbReference type="ChEBI" id="CHEBI:60240"/>
    </ligand>
</feature>
<evidence type="ECO:0000256" key="2">
    <source>
        <dbReference type="ARBA" id="ARBA00008785"/>
    </source>
</evidence>
<dbReference type="AlphaFoldDB" id="A0A1G9LK27"/>
<feature type="binding site" evidence="8">
    <location>
        <position position="425"/>
    </location>
    <ligand>
        <name>(S)-malate</name>
        <dbReference type="ChEBI" id="CHEBI:15589"/>
    </ligand>
</feature>
<dbReference type="SUPFAM" id="SSF51735">
    <property type="entry name" value="NAD(P)-binding Rossmann-fold domains"/>
    <property type="match status" value="1"/>
</dbReference>
<dbReference type="InterPro" id="IPR046346">
    <property type="entry name" value="Aminoacid_DH-like_N_sf"/>
</dbReference>
<dbReference type="GO" id="GO:0016616">
    <property type="term" value="F:oxidoreductase activity, acting on the CH-OH group of donors, NAD or NADP as acceptor"/>
    <property type="evidence" value="ECO:0007669"/>
    <property type="project" value="InterPro"/>
</dbReference>
<dbReference type="GO" id="GO:0046872">
    <property type="term" value="F:metal ion binding"/>
    <property type="evidence" value="ECO:0007669"/>
    <property type="project" value="UniProtKB-KW"/>
</dbReference>
<dbReference type="PRINTS" id="PR00072">
    <property type="entry name" value="MALOXRDTASE"/>
</dbReference>
<feature type="binding site" evidence="9">
    <location>
        <position position="255"/>
    </location>
    <ligand>
        <name>a divalent metal cation</name>
        <dbReference type="ChEBI" id="CHEBI:60240"/>
    </ligand>
</feature>
<evidence type="ECO:0000256" key="3">
    <source>
        <dbReference type="ARBA" id="ARBA00022723"/>
    </source>
</evidence>
<comment type="cofactor">
    <cofactor evidence="1">
        <name>Mn(2+)</name>
        <dbReference type="ChEBI" id="CHEBI:29035"/>
    </cofactor>
</comment>
<dbReference type="Gene3D" id="3.40.50.10380">
    <property type="entry name" value="Malic enzyme, N-terminal domain"/>
    <property type="match status" value="1"/>
</dbReference>
<evidence type="ECO:0000256" key="6">
    <source>
        <dbReference type="ARBA" id="ARBA00082317"/>
    </source>
</evidence>
<sequence length="569" mass="62272">MTAIDPPYLQLDNGEQIPIRVRGYQLLNRPMLNRGTAFTHDERRALGLIGLLPPGYASLEAQVRRVYSQYQEQPTNLAKNVFLTHMRDRNEVLFYRLLAEHLEEMLPIVYTPTIGEAIEQYSQWYSRPRGVYLSIDRPEEMEEALKNYGLGPDEVDIVVVTDSEGILGIGDQGVGGIAITTGKLSVYTAAAGIHPRRCVPVVLDVGTDNLRLLNDENYVGERHARVRGDRYDEFLDLFVKTVARLYPNALLHFEDFAAANAHRLLTQYRDELCTFNDDIQGTASVVLAAVLAAVQRTGGRMRDQRVVVHGAGTAGAGIAEVMRDVMVQEGLSREEANDRFWALGSRGLLVEGNRMRDFQEPFARGADEVAGWASDNGRIGLEEVVRQARPTTLIGTSAQPGSFTEAIVREMHKHAPRPIIMPLSNPTPLSEAKPEDILAWTDGQALIATGSPFAPVVRGTTRYRIAQANNALVFPGLGLGVSVSKASRVTDGMVIAAARAVASLMEDAVAPGDSLLPSVNQLRTVSATVAVAVCRTAEEEGLARADLGDPIQAVIEQMWQPNYARVVLG</sequence>
<evidence type="ECO:0000256" key="5">
    <source>
        <dbReference type="ARBA" id="ARBA00073308"/>
    </source>
</evidence>
<feature type="active site" description="Proton donor" evidence="7">
    <location>
        <position position="110"/>
    </location>
</feature>
<evidence type="ECO:0000313" key="14">
    <source>
        <dbReference type="Proteomes" id="UP000199475"/>
    </source>
</evidence>
<name>A0A1G9LK27_9ACTN</name>
<accession>A0A1G9LK27</accession>
<keyword evidence="14" id="KW-1185">Reference proteome</keyword>
<dbReference type="GO" id="GO:0005829">
    <property type="term" value="C:cytosol"/>
    <property type="evidence" value="ECO:0007669"/>
    <property type="project" value="TreeGrafter"/>
</dbReference>
<protein>
    <recommendedName>
        <fullName evidence="5">Putative malate oxidoreductase [NAD]</fullName>
    </recommendedName>
    <alternativeName>
        <fullName evidence="6">Malic enzyme</fullName>
    </alternativeName>
</protein>
<dbReference type="SMART" id="SM01274">
    <property type="entry name" value="malic"/>
    <property type="match status" value="1"/>
</dbReference>
<feature type="binding site" evidence="9">
    <location>
        <position position="278"/>
    </location>
    <ligand>
        <name>a divalent metal cation</name>
        <dbReference type="ChEBI" id="CHEBI:60240"/>
    </ligand>
</feature>
<dbReference type="SMART" id="SM00919">
    <property type="entry name" value="Malic_M"/>
    <property type="match status" value="1"/>
</dbReference>
<dbReference type="EMBL" id="FNGP01000004">
    <property type="protein sequence ID" value="SDL62157.1"/>
    <property type="molecule type" value="Genomic_DNA"/>
</dbReference>
<dbReference type="GO" id="GO:0051287">
    <property type="term" value="F:NAD binding"/>
    <property type="evidence" value="ECO:0007669"/>
    <property type="project" value="InterPro"/>
</dbReference>
<evidence type="ECO:0000259" key="11">
    <source>
        <dbReference type="SMART" id="SM00919"/>
    </source>
</evidence>
<dbReference type="GO" id="GO:0004470">
    <property type="term" value="F:malic enzyme activity"/>
    <property type="evidence" value="ECO:0007669"/>
    <property type="project" value="InterPro"/>
</dbReference>
<dbReference type="SUPFAM" id="SSF53223">
    <property type="entry name" value="Aminoacid dehydrogenase-like, N-terminal domain"/>
    <property type="match status" value="1"/>
</dbReference>
<dbReference type="Pfam" id="PF00390">
    <property type="entry name" value="malic"/>
    <property type="match status" value="1"/>
</dbReference>
<dbReference type="InterPro" id="IPR036291">
    <property type="entry name" value="NAD(P)-bd_dom_sf"/>
</dbReference>
<evidence type="ECO:0000259" key="12">
    <source>
        <dbReference type="SMART" id="SM01274"/>
    </source>
</evidence>
<keyword evidence="4" id="KW-0520">NAD</keyword>
<dbReference type="GO" id="GO:0006108">
    <property type="term" value="P:malate metabolic process"/>
    <property type="evidence" value="ECO:0007669"/>
    <property type="project" value="TreeGrafter"/>
</dbReference>
<dbReference type="RefSeq" id="WP_093251947.1">
    <property type="nucleotide sequence ID" value="NZ_FNGP01000004.1"/>
</dbReference>
<organism evidence="13 14">
    <name type="scientific">Tessaracoccus oleiagri</name>
    <dbReference type="NCBI Taxonomy" id="686624"/>
    <lineage>
        <taxon>Bacteria</taxon>
        <taxon>Bacillati</taxon>
        <taxon>Actinomycetota</taxon>
        <taxon>Actinomycetes</taxon>
        <taxon>Propionibacteriales</taxon>
        <taxon>Propionibacteriaceae</taxon>
        <taxon>Tessaracoccus</taxon>
    </lineage>
</organism>
<evidence type="ECO:0000256" key="1">
    <source>
        <dbReference type="ARBA" id="ARBA00001936"/>
    </source>
</evidence>
<comment type="cofactor">
    <cofactor evidence="9">
        <name>Mg(2+)</name>
        <dbReference type="ChEBI" id="CHEBI:18420"/>
    </cofactor>
    <cofactor evidence="9">
        <name>Mn(2+)</name>
        <dbReference type="ChEBI" id="CHEBI:29035"/>
    </cofactor>
    <text evidence="9">Divalent metal cations. Prefers magnesium or manganese.</text>
</comment>
<feature type="active site" description="Proton acceptor" evidence="7">
    <location>
        <position position="183"/>
    </location>
</feature>
<dbReference type="PANTHER" id="PTHR23406">
    <property type="entry name" value="MALIC ENZYME-RELATED"/>
    <property type="match status" value="1"/>
</dbReference>
<dbReference type="InterPro" id="IPR012301">
    <property type="entry name" value="Malic_N_dom"/>
</dbReference>
<dbReference type="InterPro" id="IPR001891">
    <property type="entry name" value="Malic_OxRdtase"/>
</dbReference>
<evidence type="ECO:0000256" key="7">
    <source>
        <dbReference type="PIRSR" id="PIRSR000106-1"/>
    </source>
</evidence>
<evidence type="ECO:0000256" key="9">
    <source>
        <dbReference type="PIRSR" id="PIRSR000106-3"/>
    </source>
</evidence>
<dbReference type="OrthoDB" id="3314528at2"/>